<proteinExistence type="predicted"/>
<comment type="caution">
    <text evidence="7">The sequence shown here is derived from an EMBL/GenBank/DDBJ whole genome shotgun (WGS) entry which is preliminary data.</text>
</comment>
<keyword evidence="4 5" id="KW-0472">Membrane</keyword>
<feature type="transmembrane region" description="Helical" evidence="5">
    <location>
        <begin position="38"/>
        <end position="60"/>
    </location>
</feature>
<dbReference type="Pfam" id="PF03168">
    <property type="entry name" value="LEA_2"/>
    <property type="match status" value="1"/>
</dbReference>
<evidence type="ECO:0000256" key="3">
    <source>
        <dbReference type="ARBA" id="ARBA00022989"/>
    </source>
</evidence>
<dbReference type="Gene3D" id="2.60.40.1820">
    <property type="match status" value="1"/>
</dbReference>
<sequence>MAPTQHSSSPVYYVPLDPQRPNVVVLPYYHRTHPYSRYLRCCVTFILAVVLLSLLVFFLYPSDPSIKVVRVQLNHVRVHSSPKITLDLSFSLTVKVRNKDFFSLNYDSLLVSVGYRGRELGFVRSHGGKLRARGSSYINAKLDLDGLEIVHDVFYLIEDLARGVIPFETDTEVKGELGLLLFNIPIQGRISCEVYVNTSNQTIVRQDCYPEMASMKSNALPIIGFMFFTILRLSYGQGATMAPSPAPIPSNDAEEMTPSTAGQAFRCKAAVAWEAGNTLVIEEVEV</sequence>
<gene>
    <name evidence="7" type="ORF">HS088_TW09G01024</name>
</gene>
<organism evidence="7 8">
    <name type="scientific">Tripterygium wilfordii</name>
    <name type="common">Thunder God vine</name>
    <dbReference type="NCBI Taxonomy" id="458696"/>
    <lineage>
        <taxon>Eukaryota</taxon>
        <taxon>Viridiplantae</taxon>
        <taxon>Streptophyta</taxon>
        <taxon>Embryophyta</taxon>
        <taxon>Tracheophyta</taxon>
        <taxon>Spermatophyta</taxon>
        <taxon>Magnoliopsida</taxon>
        <taxon>eudicotyledons</taxon>
        <taxon>Gunneridae</taxon>
        <taxon>Pentapetalae</taxon>
        <taxon>rosids</taxon>
        <taxon>fabids</taxon>
        <taxon>Celastrales</taxon>
        <taxon>Celastraceae</taxon>
        <taxon>Tripterygium</taxon>
    </lineage>
</organism>
<evidence type="ECO:0000256" key="2">
    <source>
        <dbReference type="ARBA" id="ARBA00022692"/>
    </source>
</evidence>
<evidence type="ECO:0000256" key="5">
    <source>
        <dbReference type="SAM" id="Phobius"/>
    </source>
</evidence>
<dbReference type="InParanoid" id="A0A7J7D9E4"/>
<dbReference type="EMBL" id="JAAARO010000009">
    <property type="protein sequence ID" value="KAF5742962.1"/>
    <property type="molecule type" value="Genomic_DNA"/>
</dbReference>
<comment type="subcellular location">
    <subcellularLocation>
        <location evidence="1">Membrane</location>
        <topology evidence="1">Single-pass membrane protein</topology>
    </subcellularLocation>
</comment>
<evidence type="ECO:0000259" key="6">
    <source>
        <dbReference type="Pfam" id="PF03168"/>
    </source>
</evidence>
<dbReference type="PANTHER" id="PTHR31234">
    <property type="entry name" value="LATE EMBRYOGENESIS ABUNDANT (LEA) HYDROXYPROLINE-RICH GLYCOPROTEIN FAMILY"/>
    <property type="match status" value="1"/>
</dbReference>
<dbReference type="SUPFAM" id="SSF117070">
    <property type="entry name" value="LEA14-like"/>
    <property type="match status" value="1"/>
</dbReference>
<evidence type="ECO:0000256" key="1">
    <source>
        <dbReference type="ARBA" id="ARBA00004167"/>
    </source>
</evidence>
<accession>A0A7J7D9E4</accession>
<dbReference type="InterPro" id="IPR004864">
    <property type="entry name" value="LEA_2"/>
</dbReference>
<keyword evidence="2 5" id="KW-0812">Transmembrane</keyword>
<dbReference type="FunCoup" id="A0A7J7D9E4">
    <property type="interactions" value="1235"/>
</dbReference>
<keyword evidence="8" id="KW-1185">Reference proteome</keyword>
<feature type="domain" description="Late embryogenesis abundant protein LEA-2 subgroup" evidence="6">
    <location>
        <begin position="93"/>
        <end position="186"/>
    </location>
</feature>
<dbReference type="Proteomes" id="UP000593562">
    <property type="component" value="Unassembled WGS sequence"/>
</dbReference>
<dbReference type="GO" id="GO:0016020">
    <property type="term" value="C:membrane"/>
    <property type="evidence" value="ECO:0007669"/>
    <property type="project" value="UniProtKB-SubCell"/>
</dbReference>
<dbReference type="GO" id="GO:0098542">
    <property type="term" value="P:defense response to other organism"/>
    <property type="evidence" value="ECO:0007669"/>
    <property type="project" value="InterPro"/>
</dbReference>
<dbReference type="AlphaFoldDB" id="A0A7J7D9E4"/>
<name>A0A7J7D9E4_TRIWF</name>
<dbReference type="InterPro" id="IPR044839">
    <property type="entry name" value="NDR1-like"/>
</dbReference>
<reference evidence="7 8" key="1">
    <citation type="journal article" date="2020" name="Nat. Commun.">
        <title>Genome of Tripterygium wilfordii and identification of cytochrome P450 involved in triptolide biosynthesis.</title>
        <authorList>
            <person name="Tu L."/>
            <person name="Su P."/>
            <person name="Zhang Z."/>
            <person name="Gao L."/>
            <person name="Wang J."/>
            <person name="Hu T."/>
            <person name="Zhou J."/>
            <person name="Zhang Y."/>
            <person name="Zhao Y."/>
            <person name="Liu Y."/>
            <person name="Song Y."/>
            <person name="Tong Y."/>
            <person name="Lu Y."/>
            <person name="Yang J."/>
            <person name="Xu C."/>
            <person name="Jia M."/>
            <person name="Peters R.J."/>
            <person name="Huang L."/>
            <person name="Gao W."/>
        </authorList>
    </citation>
    <scope>NUCLEOTIDE SEQUENCE [LARGE SCALE GENOMIC DNA]</scope>
    <source>
        <strain evidence="8">cv. XIE 37</strain>
        <tissue evidence="7">Leaf</tissue>
    </source>
</reference>
<dbReference type="PANTHER" id="PTHR31234:SF4">
    <property type="entry name" value="EXPRESSED PROTEIN"/>
    <property type="match status" value="1"/>
</dbReference>
<keyword evidence="3 5" id="KW-1133">Transmembrane helix</keyword>
<protein>
    <recommendedName>
        <fullName evidence="6">Late embryogenesis abundant protein LEA-2 subgroup domain-containing protein</fullName>
    </recommendedName>
</protein>
<evidence type="ECO:0000313" key="7">
    <source>
        <dbReference type="EMBL" id="KAF5742962.1"/>
    </source>
</evidence>
<evidence type="ECO:0000256" key="4">
    <source>
        <dbReference type="ARBA" id="ARBA00023136"/>
    </source>
</evidence>
<evidence type="ECO:0000313" key="8">
    <source>
        <dbReference type="Proteomes" id="UP000593562"/>
    </source>
</evidence>